<keyword evidence="1" id="KW-1133">Transmembrane helix</keyword>
<comment type="caution">
    <text evidence="2">The sequence shown here is derived from an EMBL/GenBank/DDBJ whole genome shotgun (WGS) entry which is preliminary data.</text>
</comment>
<evidence type="ECO:0000313" key="2">
    <source>
        <dbReference type="EMBL" id="KAF0745286.1"/>
    </source>
</evidence>
<dbReference type="Proteomes" id="UP000481153">
    <property type="component" value="Unassembled WGS sequence"/>
</dbReference>
<evidence type="ECO:0000313" key="3">
    <source>
        <dbReference type="Proteomes" id="UP000481153"/>
    </source>
</evidence>
<protein>
    <submittedName>
        <fullName evidence="2">Uncharacterized protein</fullName>
    </submittedName>
</protein>
<dbReference type="AlphaFoldDB" id="A0A6G0XXG3"/>
<keyword evidence="1" id="KW-0812">Transmembrane</keyword>
<organism evidence="2 3">
    <name type="scientific">Aphanomyces euteiches</name>
    <dbReference type="NCBI Taxonomy" id="100861"/>
    <lineage>
        <taxon>Eukaryota</taxon>
        <taxon>Sar</taxon>
        <taxon>Stramenopiles</taxon>
        <taxon>Oomycota</taxon>
        <taxon>Saprolegniomycetes</taxon>
        <taxon>Saprolegniales</taxon>
        <taxon>Verrucalvaceae</taxon>
        <taxon>Aphanomyces</taxon>
    </lineage>
</organism>
<proteinExistence type="predicted"/>
<accession>A0A6G0XXG3</accession>
<reference evidence="2 3" key="1">
    <citation type="submission" date="2019-07" db="EMBL/GenBank/DDBJ databases">
        <title>Genomics analysis of Aphanomyces spp. identifies a new class of oomycete effector associated with host adaptation.</title>
        <authorList>
            <person name="Gaulin E."/>
        </authorList>
    </citation>
    <scope>NUCLEOTIDE SEQUENCE [LARGE SCALE GENOMIC DNA]</scope>
    <source>
        <strain evidence="2 3">ATCC 201684</strain>
    </source>
</reference>
<feature type="transmembrane region" description="Helical" evidence="1">
    <location>
        <begin position="89"/>
        <end position="112"/>
    </location>
</feature>
<dbReference type="EMBL" id="VJMJ01000002">
    <property type="protein sequence ID" value="KAF0745286.1"/>
    <property type="molecule type" value="Genomic_DNA"/>
</dbReference>
<sequence length="122" mass="12211">MDSLLMDVVVANRLMGKGLGWVSWSFDDGARTDGQDNSDWSWRWSPVVVVVGVTAGALVPLAMSIFGTVVSGVGTLHAAGGVAAALQVIAAKLTVASITIGAAIGAAVASIASKASSKSKIA</sequence>
<gene>
    <name evidence="2" type="ORF">Ae201684_000316</name>
</gene>
<keyword evidence="3" id="KW-1185">Reference proteome</keyword>
<evidence type="ECO:0000256" key="1">
    <source>
        <dbReference type="SAM" id="Phobius"/>
    </source>
</evidence>
<feature type="transmembrane region" description="Helical" evidence="1">
    <location>
        <begin position="47"/>
        <end position="69"/>
    </location>
</feature>
<keyword evidence="1" id="KW-0472">Membrane</keyword>
<name>A0A6G0XXG3_9STRA</name>